<dbReference type="PANTHER" id="PTHR39186">
    <property type="entry name" value="DUF2071 FAMILY PROTEIN"/>
    <property type="match status" value="1"/>
</dbReference>
<dbReference type="InterPro" id="IPR023375">
    <property type="entry name" value="ADC_dom_sf"/>
</dbReference>
<sequence>MGYQQWRHLTFLHWRVPPEQVRSKLPRGMELDTFDGSAWIGLVPFLMDGVRPRWAPAVPGVSRFPETNVRTYVTRVNGEGEWEPGVYFFSLDAAKWPAVLIARTVWSLPYFRATMSVDRDGDRALYRSRRLWPGPRGAGGRIEVTAAGPPAPALPGTLDHFLAERYLLFTSARGAILRGQVHHTPYPLRSAQADQLDDSLVAAAGFAGLSGSEETTGRPPDHVCFSEGVDVEIFQLRRG</sequence>
<gene>
    <name evidence="1" type="ORF">LzC2_11900</name>
</gene>
<comment type="caution">
    <text evidence="1">The sequence shown here is derived from an EMBL/GenBank/DDBJ whole genome shotgun (WGS) entry which is preliminary data.</text>
</comment>
<dbReference type="Pfam" id="PF09844">
    <property type="entry name" value="DUF2071"/>
    <property type="match status" value="1"/>
</dbReference>
<accession>A0ABX1VD18</accession>
<dbReference type="Proteomes" id="UP000609651">
    <property type="component" value="Unassembled WGS sequence"/>
</dbReference>
<evidence type="ECO:0000313" key="2">
    <source>
        <dbReference type="Proteomes" id="UP000609651"/>
    </source>
</evidence>
<dbReference type="Gene3D" id="2.40.400.10">
    <property type="entry name" value="Acetoacetate decarboxylase-like"/>
    <property type="match status" value="1"/>
</dbReference>
<protein>
    <recommendedName>
        <fullName evidence="3">DUF2071 domain-containing protein</fullName>
    </recommendedName>
</protein>
<reference evidence="1 2" key="1">
    <citation type="journal article" date="2020" name="Syst. Appl. Microbiol.">
        <title>Alienimonas chondri sp. nov., a novel planctomycete isolated from the biofilm of the red alga Chondrus crispus.</title>
        <authorList>
            <person name="Vitorino I."/>
            <person name="Albuquerque L."/>
            <person name="Wiegand S."/>
            <person name="Kallscheuer N."/>
            <person name="da Costa M.S."/>
            <person name="Lobo-da-Cunha A."/>
            <person name="Jogler C."/>
            <person name="Lage O.M."/>
        </authorList>
    </citation>
    <scope>NUCLEOTIDE SEQUENCE [LARGE SCALE GENOMIC DNA]</scope>
    <source>
        <strain evidence="1 2">LzC2</strain>
    </source>
</reference>
<proteinExistence type="predicted"/>
<keyword evidence="2" id="KW-1185">Reference proteome</keyword>
<dbReference type="EMBL" id="WTPX01000026">
    <property type="protein sequence ID" value="NNJ25127.1"/>
    <property type="molecule type" value="Genomic_DNA"/>
</dbReference>
<dbReference type="SUPFAM" id="SSF160104">
    <property type="entry name" value="Acetoacetate decarboxylase-like"/>
    <property type="match status" value="1"/>
</dbReference>
<evidence type="ECO:0000313" key="1">
    <source>
        <dbReference type="EMBL" id="NNJ25127.1"/>
    </source>
</evidence>
<name>A0ABX1VD18_9PLAN</name>
<dbReference type="PANTHER" id="PTHR39186:SF1">
    <property type="entry name" value="DUF2071 DOMAIN-CONTAINING PROTEIN"/>
    <property type="match status" value="1"/>
</dbReference>
<organism evidence="1 2">
    <name type="scientific">Alienimonas chondri</name>
    <dbReference type="NCBI Taxonomy" id="2681879"/>
    <lineage>
        <taxon>Bacteria</taxon>
        <taxon>Pseudomonadati</taxon>
        <taxon>Planctomycetota</taxon>
        <taxon>Planctomycetia</taxon>
        <taxon>Planctomycetales</taxon>
        <taxon>Planctomycetaceae</taxon>
        <taxon>Alienimonas</taxon>
    </lineage>
</organism>
<dbReference type="InterPro" id="IPR018644">
    <property type="entry name" value="DUF2071"/>
</dbReference>
<evidence type="ECO:0008006" key="3">
    <source>
        <dbReference type="Google" id="ProtNLM"/>
    </source>
</evidence>